<sequence length="162" mass="19123">MHIVEEKSKLTHPIKEERGMKMKELDELLKKVKVPAFVAEYIEAHRKWGPGIFIGDWLADNDAVDKWLYNNSEKENNRRFLIAVKAFVEGYEVEEEPLFYIRLTIPSSSVVGLYLGFNKDGIFDHSYGKPHVTWDWKYTFTEHEIKSIDERYWPFAVPVEKV</sequence>
<organism evidence="1 2">
    <name type="scientific">Enterococcus hermanniensis</name>
    <dbReference type="NCBI Taxonomy" id="249189"/>
    <lineage>
        <taxon>Bacteria</taxon>
        <taxon>Bacillati</taxon>
        <taxon>Bacillota</taxon>
        <taxon>Bacilli</taxon>
        <taxon>Lactobacillales</taxon>
        <taxon>Enterococcaceae</taxon>
        <taxon>Enterococcus</taxon>
    </lineage>
</organism>
<evidence type="ECO:0008006" key="3">
    <source>
        <dbReference type="Google" id="ProtNLM"/>
    </source>
</evidence>
<dbReference type="OrthoDB" id="2366280at2"/>
<dbReference type="InterPro" id="IPR012865">
    <property type="entry name" value="DUF1642"/>
</dbReference>
<evidence type="ECO:0000313" key="2">
    <source>
        <dbReference type="Proteomes" id="UP000182077"/>
    </source>
</evidence>
<comment type="caution">
    <text evidence="1">The sequence shown here is derived from an EMBL/GenBank/DDBJ whole genome shotgun (WGS) entry which is preliminary data.</text>
</comment>
<protein>
    <recommendedName>
        <fullName evidence="3">DUF1642 domain-containing protein</fullName>
    </recommendedName>
</protein>
<dbReference type="EMBL" id="JXKQ01000028">
    <property type="protein sequence ID" value="OJG41037.1"/>
    <property type="molecule type" value="Genomic_DNA"/>
</dbReference>
<reference evidence="1 2" key="1">
    <citation type="submission" date="2014-12" db="EMBL/GenBank/DDBJ databases">
        <title>Draft genome sequences of 29 type strains of Enterococci.</title>
        <authorList>
            <person name="Zhong Z."/>
            <person name="Sun Z."/>
            <person name="Liu W."/>
            <person name="Zhang W."/>
            <person name="Zhang H."/>
        </authorList>
    </citation>
    <scope>NUCLEOTIDE SEQUENCE [LARGE SCALE GENOMIC DNA]</scope>
    <source>
        <strain evidence="1 2">DSM 17122</strain>
    </source>
</reference>
<name>A0A1L8T9V0_9ENTE</name>
<dbReference type="RefSeq" id="WP_143139513.1">
    <property type="nucleotide sequence ID" value="NZ_JBHSHK010000007.1"/>
</dbReference>
<dbReference type="Proteomes" id="UP000182077">
    <property type="component" value="Unassembled WGS sequence"/>
</dbReference>
<dbReference type="Pfam" id="PF07852">
    <property type="entry name" value="DUF1642"/>
    <property type="match status" value="1"/>
</dbReference>
<accession>A0A1L8T9V0</accession>
<dbReference type="AlphaFoldDB" id="A0A1L8T9V0"/>
<evidence type="ECO:0000313" key="1">
    <source>
        <dbReference type="EMBL" id="OJG41037.1"/>
    </source>
</evidence>
<proteinExistence type="predicted"/>
<dbReference type="STRING" id="249189.RV04_GL001225"/>
<gene>
    <name evidence="1" type="ORF">RV04_GL001225</name>
</gene>
<keyword evidence="2" id="KW-1185">Reference proteome</keyword>